<protein>
    <submittedName>
        <fullName evidence="1">Uncharacterized protein</fullName>
    </submittedName>
</protein>
<evidence type="ECO:0000313" key="2">
    <source>
        <dbReference type="Proteomes" id="UP001177021"/>
    </source>
</evidence>
<comment type="caution">
    <text evidence="1">The sequence shown here is derived from an EMBL/GenBank/DDBJ whole genome shotgun (WGS) entry which is preliminary data.</text>
</comment>
<keyword evidence="2" id="KW-1185">Reference proteome</keyword>
<gene>
    <name evidence="1" type="ORF">MILVUS5_LOCUS23085</name>
</gene>
<accession>A0ACB0KG92</accession>
<organism evidence="1 2">
    <name type="scientific">Trifolium pratense</name>
    <name type="common">Red clover</name>
    <dbReference type="NCBI Taxonomy" id="57577"/>
    <lineage>
        <taxon>Eukaryota</taxon>
        <taxon>Viridiplantae</taxon>
        <taxon>Streptophyta</taxon>
        <taxon>Embryophyta</taxon>
        <taxon>Tracheophyta</taxon>
        <taxon>Spermatophyta</taxon>
        <taxon>Magnoliopsida</taxon>
        <taxon>eudicotyledons</taxon>
        <taxon>Gunneridae</taxon>
        <taxon>Pentapetalae</taxon>
        <taxon>rosids</taxon>
        <taxon>fabids</taxon>
        <taxon>Fabales</taxon>
        <taxon>Fabaceae</taxon>
        <taxon>Papilionoideae</taxon>
        <taxon>50 kb inversion clade</taxon>
        <taxon>NPAAA clade</taxon>
        <taxon>Hologalegina</taxon>
        <taxon>IRL clade</taxon>
        <taxon>Trifolieae</taxon>
        <taxon>Trifolium</taxon>
    </lineage>
</organism>
<sequence>MLIHSWILNSVDESIASSLVFLENAIDVWNELKERFNQGDYVRISELQCEIFALKQDSRSASEFFTSLKVLWEELEAYMPTPVCSCPMRCICNSGIRSAKEQHEITHSIRFLTGLNEHFDPVRAQILVMNPLPSLNKIFSLVLQFERQYNSTHLDESKVLINASDSRRGQGRGRGAGVANNASSQASEEREDNDDTKSIRDSSTDSSFGLTREEYNQLVNLLHASKSNNSNASSSKVNIASGHVTSGITNLAYSLTSSTCAQWIVDSGATDHICSSLKSFSSYKSIPPVHIKLPNGNASVARYAGTICFSPEFLVQQVLYVPDFNLNLISVPKLCLDNQYIVSFDNEKCLIQVRKNLKMIGLANLVEGLYHLTIPDQNIPFTASTSINASSQLPSPHHIPSAALWHFRLGHLSHNRLMELHKTFPFVIPDNNSACDICHYARHRKSKFTLSNTKANKCYELFHFDIWGPISTTSVNGHRYFLTALDDYSRFTWIILCKAKSEIPKLVQSFINMIENQFECHVKTIRTDNGPEFLMPAFFASKGIIHQTTCVETPQQNGRVERKHQHILNVGRALLFQSKLPKQFWSYAVLQATYVINRIPSPLLNNKSPYFLRFNKHPDMNELKVFGSLCYASTIQNHRTKLDPRARKSVYLGHKQGVKGALLLDLNTKAIFLSRNVTHYEHILPYQNPNPTFHWEYHSDSAQSDDTPTTPFVDVIEPSYIPPATPSIPPIINQPSPSLSNPDTGTNDHTTDHGDTNPIPNNDHLRRSTRPTHRPTHLSDFVCNLSTGSVQPSSPGIPYPISHFHSCTNLSATHSKFALSLTTDDEPVSYHQASKQECWVEAMNAELQALQQNKTWIFVDAPPNIKPIGSKWVYKIKHKADGTIERYKARLVAKGYNQVEGIDFFETFSPVAKITTVRTLIALAAINSWHLHQLDVNNAFLHGDLQEDVYMSIPQGVHHSKPNQVCKLLKSLYGLKQASRKWYEKLTGVLLDQGYVQSISDHSLFTLHHGDKFTALLVYVDDIILAGNSLEEFSRVKHLLDMQFKIKDLGQLKYFLGIEVAHSKVGITICQRKYCLDLLHDTGLLGAKPAKTPLDNSVKLHQDAAKPYEDIAGYRRLVGKLLYLTTTRPDIAFVTQQLSQFLSSPTQTHFDTACRVVRYLKGSPGRGLLFRRDATLQLLGFTDADWAGCLDTRRSTSGYCFFLGSSLISWRAKKQHTVSRSSSEAEYRALSFASCELQWLVYLLADLNVKCIKPPVLYCDNQSALHIAANPVFHERTKHLEIDCHFVRDKLQQGIFKLLPIHTSCQLADFFTKPLPPKSFLSFISKLNMLDIYHA</sequence>
<dbReference type="EMBL" id="CASHSV030000206">
    <property type="protein sequence ID" value="CAJ2656310.1"/>
    <property type="molecule type" value="Genomic_DNA"/>
</dbReference>
<dbReference type="Proteomes" id="UP001177021">
    <property type="component" value="Unassembled WGS sequence"/>
</dbReference>
<proteinExistence type="predicted"/>
<reference evidence="1" key="1">
    <citation type="submission" date="2023-10" db="EMBL/GenBank/DDBJ databases">
        <authorList>
            <person name="Rodriguez Cubillos JULIANA M."/>
            <person name="De Vega J."/>
        </authorList>
    </citation>
    <scope>NUCLEOTIDE SEQUENCE</scope>
</reference>
<evidence type="ECO:0000313" key="1">
    <source>
        <dbReference type="EMBL" id="CAJ2656310.1"/>
    </source>
</evidence>
<name>A0ACB0KG92_TRIPR</name>